<feature type="region of interest" description="Disordered" evidence="1">
    <location>
        <begin position="1"/>
        <end position="46"/>
    </location>
</feature>
<dbReference type="Proteomes" id="UP000039046">
    <property type="component" value="Unassembled WGS sequence"/>
</dbReference>
<dbReference type="AlphaFoldDB" id="A0A0A1TAI9"/>
<keyword evidence="3" id="KW-1185">Reference proteome</keyword>
<evidence type="ECO:0000256" key="1">
    <source>
        <dbReference type="SAM" id="MobiDB-lite"/>
    </source>
</evidence>
<protein>
    <submittedName>
        <fullName evidence="2">Uncharacterized protein</fullName>
    </submittedName>
</protein>
<organism evidence="2 3">
    <name type="scientific">[Torrubiella] hemipterigena</name>
    <dbReference type="NCBI Taxonomy" id="1531966"/>
    <lineage>
        <taxon>Eukaryota</taxon>
        <taxon>Fungi</taxon>
        <taxon>Dikarya</taxon>
        <taxon>Ascomycota</taxon>
        <taxon>Pezizomycotina</taxon>
        <taxon>Sordariomycetes</taxon>
        <taxon>Hypocreomycetidae</taxon>
        <taxon>Hypocreales</taxon>
        <taxon>Clavicipitaceae</taxon>
        <taxon>Clavicipitaceae incertae sedis</taxon>
        <taxon>'Torrubiella' clade</taxon>
    </lineage>
</organism>
<sequence length="108" mass="11647">MASSRPNHGRPTSHTYGISHQSNSPKHDRSPSGMANSSSFLSFGGADGAMEPTRALLAMSSRRSRTWSSSSADLGILEDADVIEDRSIFIHEYNTLAKAVGDLFDEGF</sequence>
<feature type="compositionally biased region" description="Polar residues" evidence="1">
    <location>
        <begin position="1"/>
        <end position="24"/>
    </location>
</feature>
<evidence type="ECO:0000313" key="3">
    <source>
        <dbReference type="Proteomes" id="UP000039046"/>
    </source>
</evidence>
<accession>A0A0A1TAI9</accession>
<proteinExistence type="predicted"/>
<dbReference type="EMBL" id="CDHN01000002">
    <property type="protein sequence ID" value="CEJ83969.1"/>
    <property type="molecule type" value="Genomic_DNA"/>
</dbReference>
<name>A0A0A1TAI9_9HYPO</name>
<evidence type="ECO:0000313" key="2">
    <source>
        <dbReference type="EMBL" id="CEJ83969.1"/>
    </source>
</evidence>
<dbReference type="HOGENOM" id="CLU_2198829_0_0_1"/>
<gene>
    <name evidence="2" type="ORF">VHEMI03333</name>
</gene>
<reference evidence="2 3" key="1">
    <citation type="journal article" date="2015" name="Genome Announc.">
        <title>Draft Genome Sequence and Gene Annotation of the Entomopathogenic Fungus Verticillium hemipterigenum.</title>
        <authorList>
            <person name="Horn F."/>
            <person name="Habel A."/>
            <person name="Scharf D.H."/>
            <person name="Dworschak J."/>
            <person name="Brakhage A.A."/>
            <person name="Guthke R."/>
            <person name="Hertweck C."/>
            <person name="Linde J."/>
        </authorList>
    </citation>
    <scope>NUCLEOTIDE SEQUENCE [LARGE SCALE GENOMIC DNA]</scope>
</reference>